<dbReference type="Pfam" id="PF07669">
    <property type="entry name" value="Eco57I"/>
    <property type="match status" value="1"/>
</dbReference>
<feature type="region of interest" description="Disordered" evidence="6">
    <location>
        <begin position="1318"/>
        <end position="1338"/>
    </location>
</feature>
<evidence type="ECO:0000256" key="5">
    <source>
        <dbReference type="ARBA" id="ARBA00047942"/>
    </source>
</evidence>
<evidence type="ECO:0000256" key="4">
    <source>
        <dbReference type="ARBA" id="ARBA00022691"/>
    </source>
</evidence>
<evidence type="ECO:0000256" key="3">
    <source>
        <dbReference type="ARBA" id="ARBA00022679"/>
    </source>
</evidence>
<dbReference type="HOGENOM" id="CLU_002881_0_0_11"/>
<evidence type="ECO:0000313" key="8">
    <source>
        <dbReference type="EMBL" id="ADG89431.1"/>
    </source>
</evidence>
<evidence type="ECO:0000256" key="6">
    <source>
        <dbReference type="SAM" id="MobiDB-lite"/>
    </source>
</evidence>
<dbReference type="REBASE" id="26034">
    <property type="entry name" value="TbiR51ORF2731P"/>
</dbReference>
<comment type="catalytic activity">
    <reaction evidence="5">
        <text>a 2'-deoxyadenosine in DNA + S-adenosyl-L-methionine = an N(6)-methyl-2'-deoxyadenosine in DNA + S-adenosyl-L-homocysteine + H(+)</text>
        <dbReference type="Rhea" id="RHEA:15197"/>
        <dbReference type="Rhea" id="RHEA-COMP:12418"/>
        <dbReference type="Rhea" id="RHEA-COMP:12419"/>
        <dbReference type="ChEBI" id="CHEBI:15378"/>
        <dbReference type="ChEBI" id="CHEBI:57856"/>
        <dbReference type="ChEBI" id="CHEBI:59789"/>
        <dbReference type="ChEBI" id="CHEBI:90615"/>
        <dbReference type="ChEBI" id="CHEBI:90616"/>
        <dbReference type="EC" id="2.1.1.72"/>
    </reaction>
</comment>
<proteinExistence type="predicted"/>
<dbReference type="PANTHER" id="PTHR33841">
    <property type="entry name" value="DNA METHYLTRANSFERASE YEEA-RELATED"/>
    <property type="match status" value="1"/>
</dbReference>
<dbReference type="GO" id="GO:0009007">
    <property type="term" value="F:site-specific DNA-methyltransferase (adenine-specific) activity"/>
    <property type="evidence" value="ECO:0007669"/>
    <property type="project" value="UniProtKB-EC"/>
</dbReference>
<evidence type="ECO:0000256" key="1">
    <source>
        <dbReference type="ARBA" id="ARBA00011900"/>
    </source>
</evidence>
<dbReference type="RefSeq" id="WP_013132964.1">
    <property type="nucleotide sequence ID" value="NC_014165.1"/>
</dbReference>
<dbReference type="InterPro" id="IPR050953">
    <property type="entry name" value="N4_N6_ade-DNA_methylase"/>
</dbReference>
<keyword evidence="9" id="KW-1185">Reference proteome</keyword>
<dbReference type="Gene3D" id="3.40.50.150">
    <property type="entry name" value="Vaccinia Virus protein VP39"/>
    <property type="match status" value="2"/>
</dbReference>
<dbReference type="InterPro" id="IPR011639">
    <property type="entry name" value="MethylTrfase_TaqI-like_dom"/>
</dbReference>
<dbReference type="InterPro" id="IPR029063">
    <property type="entry name" value="SAM-dependent_MTases_sf"/>
</dbReference>
<dbReference type="EMBL" id="CP001874">
    <property type="protein sequence ID" value="ADG89431.1"/>
    <property type="molecule type" value="Genomic_DNA"/>
</dbReference>
<dbReference type="eggNOG" id="COG1002">
    <property type="taxonomic scope" value="Bacteria"/>
</dbReference>
<evidence type="ECO:0000256" key="2">
    <source>
        <dbReference type="ARBA" id="ARBA00022603"/>
    </source>
</evidence>
<dbReference type="STRING" id="469371.Tbis_2731"/>
<dbReference type="GO" id="GO:0006304">
    <property type="term" value="P:DNA modification"/>
    <property type="evidence" value="ECO:0007669"/>
    <property type="project" value="InterPro"/>
</dbReference>
<feature type="domain" description="Type II methyltransferase M.TaqI-like" evidence="7">
    <location>
        <begin position="555"/>
        <end position="793"/>
    </location>
</feature>
<dbReference type="SUPFAM" id="SSF53335">
    <property type="entry name" value="S-adenosyl-L-methionine-dependent methyltransferases"/>
    <property type="match status" value="1"/>
</dbReference>
<keyword evidence="2" id="KW-0489">Methyltransferase</keyword>
<name>D6Y615_THEBD</name>
<evidence type="ECO:0000259" key="7">
    <source>
        <dbReference type="Pfam" id="PF07669"/>
    </source>
</evidence>
<dbReference type="GO" id="GO:0032259">
    <property type="term" value="P:methylation"/>
    <property type="evidence" value="ECO:0007669"/>
    <property type="project" value="UniProtKB-KW"/>
</dbReference>
<sequence>MTNAYLAVDVHGGLLSHDVLSRIATADRELPGMRPEDYHLAASERLGDAASRRWDYLLGAYRAFRERLAKLPEGDAATTLTRERWLLVLLSELGFGRVPYNRGSLHAGGKDFPISHLWHNVPMHLLGWHTPLDKSVPGVSKRAPQAMLQEFLNLSDDHLWGVLSNGRRLRILRDSTSLVGSAYIEFDLEAIFDGELYSEFVLLYTLLHASRFELIAGDDSAPTCADCWLEKWRAYAQETGVRARDQLRNGVKEAMEELGSGFLRANPELREQLASGRLSRKDFHHELLRLVYQLIFIFVAEDRGALLDPAAPQEAKDRYTAYFSSRRLRRLAVRRAGDWHSDLWRSTAMVIAALGSDNGLPELALPGLGGLFFRVSDDRRGLTGEPRPDQLLRCTLPNNALLTAVRKMCTVRDKDGRPRDVDFQHLGAEELGSVYESLLELEPYADTNGTGPRFKLREKVSGNDRKTTGSYYTPAPLIEALLDSALDPVIDEHAKSGNPDDLLKITVCDPACGSGHFLVAAARRIAKRYAAMVTGESEPVPSAVREAMRKVVARCIYGVDINPLAAELAKVSLWIESLEPGKPLAFLDAHIKVGNSLLGVTPALLAQGIPDEAFQPIEGDDRKIVSAVRKQNAEERRGQQTLFDSGEWIGNKRLAEQALALAAMPASRIADVREQERRFREFQNSEELVRARRIADAWCAAFVWRKNADAPPAITTDALWRLQAGGTLPEPVEKELDRLVQRYRFFHWHLEFPEIFRVNGSAVDLNPDTGWAGGFTCVLGNPPWEKVKLSEKEFFASRDEAIATAGNKAAREKLIKALAESEDGRALYREFIDAKRQADGESHFVRRSGRYPLTARGDVNTYAIFAENNRTLLHPRGRLGVIVPTGIATDATTQHFFKDLVTTRSLVSLYDFENAKGIFGQVHRSYKFCLLTVAGRASRVDQAEFAFFLHDAAQLSDEEKRFTLTSDEIRLLNPNTGTCPIFRSRRDAEITLGIYRRVPILIKEGDEDGNPWGIKFMRMFDMANDSHLFRPSEANGETLESMFADGWRLEGNVLVKGEERLLPLYEAKMLHYYDHRWATYNPDGSTRELTLTEKLNPDYVVLPRYWISEADIEEKLQNKGWNHKWLLGWRDIARATDERTMIACIFPRVAVGHKLPLALAHRAELLSAIWSSYVFDFVTRQKVGATSITYFYVKQFPTLLPETFNENTPWESKDPLSSWMSTRIIELYYTSHAMKPIARDLGDEGPPFVWDENRRALIRAELDAAFFHLYGVARDDVDYIMETFPIVKRKDEAKYGEYRTKRLILEIYDAMQDAIDGRRPYRTPLDPPPGHGPRHPAR</sequence>
<dbReference type="OrthoDB" id="4280289at2"/>
<evidence type="ECO:0000313" key="9">
    <source>
        <dbReference type="Proteomes" id="UP000006640"/>
    </source>
</evidence>
<keyword evidence="3" id="KW-0808">Transferase</keyword>
<dbReference type="PRINTS" id="PR00507">
    <property type="entry name" value="N12N6MTFRASE"/>
</dbReference>
<reference evidence="8 9" key="1">
    <citation type="submission" date="2010-01" db="EMBL/GenBank/DDBJ databases">
        <title>The complete genome of Thermobispora bispora DSM 43833.</title>
        <authorList>
            <consortium name="US DOE Joint Genome Institute (JGI-PGF)"/>
            <person name="Lucas S."/>
            <person name="Copeland A."/>
            <person name="Lapidus A."/>
            <person name="Glavina del Rio T."/>
            <person name="Dalin E."/>
            <person name="Tice H."/>
            <person name="Bruce D."/>
            <person name="Goodwin L."/>
            <person name="Pitluck S."/>
            <person name="Kyrpides N."/>
            <person name="Mavromatis K."/>
            <person name="Ivanova N."/>
            <person name="Mikhailova N."/>
            <person name="Chertkov O."/>
            <person name="Brettin T."/>
            <person name="Detter J.C."/>
            <person name="Han C."/>
            <person name="Larimer F."/>
            <person name="Land M."/>
            <person name="Hauser L."/>
            <person name="Markowitz V."/>
            <person name="Cheng J.-F."/>
            <person name="Hugenholtz P."/>
            <person name="Woyke T."/>
            <person name="Wu D."/>
            <person name="Jando M."/>
            <person name="Schneider S."/>
            <person name="Klenk H.-P."/>
            <person name="Eisen J.A."/>
        </authorList>
    </citation>
    <scope>NUCLEOTIDE SEQUENCE [LARGE SCALE GENOMIC DNA]</scope>
    <source>
        <strain evidence="9">ATCC 19993 / DSM 43833 / CBS 139.67 / JCM 10125 / KCTC 9307 / NBRC 14880 / R51</strain>
    </source>
</reference>
<accession>D6Y615</accession>
<gene>
    <name evidence="8" type="ordered locus">Tbis_2731</name>
</gene>
<dbReference type="KEGG" id="tbi:Tbis_2731"/>
<dbReference type="PANTHER" id="PTHR33841:SF1">
    <property type="entry name" value="DNA METHYLTRANSFERASE A"/>
    <property type="match status" value="1"/>
</dbReference>
<dbReference type="Proteomes" id="UP000006640">
    <property type="component" value="Chromosome"/>
</dbReference>
<protein>
    <recommendedName>
        <fullName evidence="1">site-specific DNA-methyltransferase (adenine-specific)</fullName>
        <ecNumber evidence="1">2.1.1.72</ecNumber>
    </recommendedName>
</protein>
<organism evidence="8 9">
    <name type="scientific">Thermobispora bispora (strain ATCC 19993 / DSM 43833 / CBS 139.67 / JCM 10125 / KCTC 9307 / NBRC 14880 / R51)</name>
    <dbReference type="NCBI Taxonomy" id="469371"/>
    <lineage>
        <taxon>Bacteria</taxon>
        <taxon>Bacillati</taxon>
        <taxon>Actinomycetota</taxon>
        <taxon>Actinomycetes</taxon>
        <taxon>Streptosporangiales</taxon>
        <taxon>Streptosporangiaceae</taxon>
        <taxon>Thermobispora</taxon>
    </lineage>
</organism>
<dbReference type="EC" id="2.1.1.72" evidence="1"/>
<keyword evidence="4" id="KW-0949">S-adenosyl-L-methionine</keyword>